<evidence type="ECO:0000313" key="2">
    <source>
        <dbReference type="Proteomes" id="UP000789508"/>
    </source>
</evidence>
<feature type="non-terminal residue" evidence="1">
    <location>
        <position position="1"/>
    </location>
</feature>
<feature type="non-terminal residue" evidence="1">
    <location>
        <position position="42"/>
    </location>
</feature>
<protein>
    <submittedName>
        <fullName evidence="1">13939_t:CDS:1</fullName>
    </submittedName>
</protein>
<dbReference type="EMBL" id="CAJVPS010054594">
    <property type="protein sequence ID" value="CAG8774269.1"/>
    <property type="molecule type" value="Genomic_DNA"/>
</dbReference>
<comment type="caution">
    <text evidence="1">The sequence shown here is derived from an EMBL/GenBank/DDBJ whole genome shotgun (WGS) entry which is preliminary data.</text>
</comment>
<accession>A0A9N9JBT3</accession>
<dbReference type="Proteomes" id="UP000789508">
    <property type="component" value="Unassembled WGS sequence"/>
</dbReference>
<proteinExistence type="predicted"/>
<reference evidence="1" key="1">
    <citation type="submission" date="2021-06" db="EMBL/GenBank/DDBJ databases">
        <authorList>
            <person name="Kallberg Y."/>
            <person name="Tangrot J."/>
            <person name="Rosling A."/>
        </authorList>
    </citation>
    <scope>NUCLEOTIDE SEQUENCE</scope>
    <source>
        <strain evidence="1">FL130A</strain>
    </source>
</reference>
<gene>
    <name evidence="1" type="ORF">ALEPTO_LOCUS14309</name>
</gene>
<keyword evidence="2" id="KW-1185">Reference proteome</keyword>
<sequence>KQESCIIFNLNNDNDEGSSRNEENLIDLFLNLEQDIKNNQKN</sequence>
<organism evidence="1 2">
    <name type="scientific">Ambispora leptoticha</name>
    <dbReference type="NCBI Taxonomy" id="144679"/>
    <lineage>
        <taxon>Eukaryota</taxon>
        <taxon>Fungi</taxon>
        <taxon>Fungi incertae sedis</taxon>
        <taxon>Mucoromycota</taxon>
        <taxon>Glomeromycotina</taxon>
        <taxon>Glomeromycetes</taxon>
        <taxon>Archaeosporales</taxon>
        <taxon>Ambisporaceae</taxon>
        <taxon>Ambispora</taxon>
    </lineage>
</organism>
<dbReference type="AlphaFoldDB" id="A0A9N9JBT3"/>
<name>A0A9N9JBT3_9GLOM</name>
<evidence type="ECO:0000313" key="1">
    <source>
        <dbReference type="EMBL" id="CAG8774269.1"/>
    </source>
</evidence>